<keyword evidence="3" id="KW-0010">Activator</keyword>
<dbReference type="PROSITE" id="PS50937">
    <property type="entry name" value="HTH_MERR_2"/>
    <property type="match status" value="1"/>
</dbReference>
<dbReference type="InterPro" id="IPR009061">
    <property type="entry name" value="DNA-bd_dom_put_sf"/>
</dbReference>
<sequence>MMTIHELSEISGVTARALRHYDALGLLKPTAVSEAGYRLYDDAALERLQQILLFRELEFPLREIKAILESPGFDKNRALEQQITLLELKKEHIENLILLAKGIKLIGVNRKMDFTAFDTSKIDQYAKEAKAIYENTPEYKEFLEKSKDWTPERDKAMEAQIMGIFARFGELRGTNPESPEAMALARELQGFITENFYACSDKTLMGLGKMYSGGGDFTESIDNTGGPGTAEFAAKAIAAATGLE</sequence>
<organism evidence="7 9">
    <name type="scientific">Acutalibacter muris</name>
    <dbReference type="NCBI Taxonomy" id="1796620"/>
    <lineage>
        <taxon>Bacteria</taxon>
        <taxon>Bacillati</taxon>
        <taxon>Bacillota</taxon>
        <taxon>Clostridia</taxon>
        <taxon>Eubacteriales</taxon>
        <taxon>Acutalibacteraceae</taxon>
        <taxon>Acutalibacter</taxon>
    </lineage>
</organism>
<dbReference type="CDD" id="cd01106">
    <property type="entry name" value="HTH_TipAL-Mta"/>
    <property type="match status" value="1"/>
</dbReference>
<dbReference type="InterPro" id="IPR000551">
    <property type="entry name" value="MerR-type_HTH_dom"/>
</dbReference>
<evidence type="ECO:0000256" key="2">
    <source>
        <dbReference type="ARBA" id="ARBA00023125"/>
    </source>
</evidence>
<evidence type="ECO:0000256" key="4">
    <source>
        <dbReference type="ARBA" id="ARBA00023163"/>
    </source>
</evidence>
<dbReference type="PRINTS" id="PR00040">
    <property type="entry name" value="HTHMERR"/>
</dbReference>
<keyword evidence="8" id="KW-1185">Reference proteome</keyword>
<dbReference type="SUPFAM" id="SSF46955">
    <property type="entry name" value="Putative DNA-binding domain"/>
    <property type="match status" value="1"/>
</dbReference>
<dbReference type="InterPro" id="IPR047057">
    <property type="entry name" value="MerR_fam"/>
</dbReference>
<dbReference type="AlphaFoldDB" id="A0A1Z2XME9"/>
<dbReference type="InterPro" id="IPR036244">
    <property type="entry name" value="TipA-like_antibiotic-bd"/>
</dbReference>
<dbReference type="SMART" id="SM00422">
    <property type="entry name" value="HTH_MERR"/>
    <property type="match status" value="1"/>
</dbReference>
<gene>
    <name evidence="6" type="ORF">ADH66_02405</name>
    <name evidence="7" type="ORF">I5Q82_12445</name>
</gene>
<evidence type="ECO:0000313" key="9">
    <source>
        <dbReference type="Proteomes" id="UP000596035"/>
    </source>
</evidence>
<evidence type="ECO:0000259" key="5">
    <source>
        <dbReference type="PROSITE" id="PS50937"/>
    </source>
</evidence>
<reference evidence="8" key="2">
    <citation type="submission" date="2017-05" db="EMBL/GenBank/DDBJ databases">
        <title>Improved OligoMM genomes.</title>
        <authorList>
            <person name="Garzetti D."/>
        </authorList>
    </citation>
    <scope>NUCLEOTIDE SEQUENCE [LARGE SCALE GENOMIC DNA]</scope>
    <source>
        <strain evidence="8">KB18</strain>
    </source>
</reference>
<dbReference type="PANTHER" id="PTHR30204:SF90">
    <property type="entry name" value="HTH-TYPE TRANSCRIPTIONAL ACTIVATOR MTA"/>
    <property type="match status" value="1"/>
</dbReference>
<accession>A0A1Z2XME9</accession>
<dbReference type="Proteomes" id="UP000196710">
    <property type="component" value="Chromosome"/>
</dbReference>
<dbReference type="Pfam" id="PF13411">
    <property type="entry name" value="MerR_1"/>
    <property type="match status" value="1"/>
</dbReference>
<dbReference type="Proteomes" id="UP000596035">
    <property type="component" value="Chromosome"/>
</dbReference>
<evidence type="ECO:0000313" key="7">
    <source>
        <dbReference type="EMBL" id="QQR28901.1"/>
    </source>
</evidence>
<keyword evidence="2" id="KW-0238">DNA-binding</keyword>
<dbReference type="Pfam" id="PF07739">
    <property type="entry name" value="TipAS"/>
    <property type="match status" value="1"/>
</dbReference>
<dbReference type="InterPro" id="IPR012925">
    <property type="entry name" value="TipAS_dom"/>
</dbReference>
<dbReference type="GO" id="GO:0003700">
    <property type="term" value="F:DNA-binding transcription factor activity"/>
    <property type="evidence" value="ECO:0007669"/>
    <property type="project" value="InterPro"/>
</dbReference>
<evidence type="ECO:0000313" key="8">
    <source>
        <dbReference type="Proteomes" id="UP000196710"/>
    </source>
</evidence>
<reference evidence="7 9" key="3">
    <citation type="submission" date="2020-11" db="EMBL/GenBank/DDBJ databases">
        <title>Closed and high quality bacterial genomes of the OMM12 community.</title>
        <authorList>
            <person name="Marbouty M."/>
            <person name="Lamy-Besnier Q."/>
            <person name="Debarbieux L."/>
            <person name="Koszul R."/>
        </authorList>
    </citation>
    <scope>NUCLEOTIDE SEQUENCE [LARGE SCALE GENOMIC DNA]</scope>
    <source>
        <strain evidence="7 9">KB18</strain>
    </source>
</reference>
<dbReference type="GO" id="GO:0003677">
    <property type="term" value="F:DNA binding"/>
    <property type="evidence" value="ECO:0007669"/>
    <property type="project" value="UniProtKB-KW"/>
</dbReference>
<keyword evidence="4" id="KW-0804">Transcription</keyword>
<dbReference type="PANTHER" id="PTHR30204">
    <property type="entry name" value="REDOX-CYCLING DRUG-SENSING TRANSCRIPTIONAL ACTIVATOR SOXR"/>
    <property type="match status" value="1"/>
</dbReference>
<dbReference type="KEGG" id="amur:ADH66_02405"/>
<dbReference type="EMBL" id="CP021422">
    <property type="protein sequence ID" value="ASB39610.1"/>
    <property type="molecule type" value="Genomic_DNA"/>
</dbReference>
<dbReference type="EMBL" id="CP065321">
    <property type="protein sequence ID" value="QQR28901.1"/>
    <property type="molecule type" value="Genomic_DNA"/>
</dbReference>
<dbReference type="Gene3D" id="1.10.490.50">
    <property type="entry name" value="Antibiotic binding domain of TipA-like multidrug resistance regulators"/>
    <property type="match status" value="1"/>
</dbReference>
<dbReference type="Gene3D" id="1.10.1660.10">
    <property type="match status" value="1"/>
</dbReference>
<evidence type="ECO:0000256" key="1">
    <source>
        <dbReference type="ARBA" id="ARBA00023015"/>
    </source>
</evidence>
<dbReference type="RefSeq" id="WP_066536136.1">
    <property type="nucleotide sequence ID" value="NZ_CAJTCQ010000002.1"/>
</dbReference>
<evidence type="ECO:0000256" key="3">
    <source>
        <dbReference type="ARBA" id="ARBA00023159"/>
    </source>
</evidence>
<reference evidence="6" key="1">
    <citation type="journal article" date="2017" name="Genome Announc.">
        <title>High-Quality Whole-Genome Sequences of the Oligo-Mouse-Microbiota Bacterial Community.</title>
        <authorList>
            <person name="Garzetti D."/>
            <person name="Brugiroux S."/>
            <person name="Bunk B."/>
            <person name="Pukall R."/>
            <person name="McCoy K.D."/>
            <person name="Macpherson A.J."/>
            <person name="Stecher B."/>
        </authorList>
    </citation>
    <scope>NUCLEOTIDE SEQUENCE</scope>
    <source>
        <strain evidence="6">KB18</strain>
    </source>
</reference>
<keyword evidence="1" id="KW-0805">Transcription regulation</keyword>
<protein>
    <submittedName>
        <fullName evidence="7">MerR family transcriptional regulator</fullName>
    </submittedName>
</protein>
<dbReference type="SUPFAM" id="SSF89082">
    <property type="entry name" value="Antibiotic binding domain of TipA-like multidrug resistance regulators"/>
    <property type="match status" value="1"/>
</dbReference>
<evidence type="ECO:0000313" key="6">
    <source>
        <dbReference type="EMBL" id="ASB39610.1"/>
    </source>
</evidence>
<name>A0A1Z2XME9_9FIRM</name>
<proteinExistence type="predicted"/>
<feature type="domain" description="HTH merR-type" evidence="5">
    <location>
        <begin position="1"/>
        <end position="70"/>
    </location>
</feature>